<dbReference type="GO" id="GO:0005615">
    <property type="term" value="C:extracellular space"/>
    <property type="evidence" value="ECO:0007669"/>
    <property type="project" value="InterPro"/>
</dbReference>
<evidence type="ECO:0000313" key="4">
    <source>
        <dbReference type="EMBL" id="PIO38964.1"/>
    </source>
</evidence>
<reference evidence="4" key="1">
    <citation type="submission" date="2017-08" db="EMBL/GenBank/DDBJ databases">
        <title>Assembly of the North American Bullfrog Genome.</title>
        <authorList>
            <person name="Warren R.L."/>
            <person name="Vandervalk B.P."/>
            <person name="Kucuk E."/>
            <person name="Birol I."/>
            <person name="Helbing C."/>
            <person name="Pandoh P."/>
            <person name="Behsaz B."/>
            <person name="Mohamadi H."/>
            <person name="Chu J."/>
            <person name="Jackman S."/>
            <person name="Hammond S.A."/>
            <person name="Veldhoen N."/>
            <person name="Kirk H."/>
            <person name="Zhao Y."/>
            <person name="Coope R."/>
            <person name="Pleasance S."/>
            <person name="Moore R."/>
            <person name="Holt R."/>
        </authorList>
    </citation>
    <scope>NUCLEOTIDE SEQUENCE</scope>
    <source>
        <strain evidence="4">Bruno</strain>
        <tissue evidence="4">Liver</tissue>
    </source>
</reference>
<dbReference type="Pfam" id="PF12248">
    <property type="entry name" value="Methyltransf_FA"/>
    <property type="match status" value="1"/>
</dbReference>
<dbReference type="Pfam" id="PF07678">
    <property type="entry name" value="TED_complement"/>
    <property type="match status" value="1"/>
</dbReference>
<dbReference type="InterPro" id="IPR008930">
    <property type="entry name" value="Terpenoid_cyclase/PrenylTrfase"/>
</dbReference>
<dbReference type="InterPro" id="IPR050473">
    <property type="entry name" value="A2M/Complement_sys"/>
</dbReference>
<dbReference type="PROSITE" id="PS00477">
    <property type="entry name" value="ALPHA_2_MACROGLOBULIN"/>
    <property type="match status" value="1"/>
</dbReference>
<dbReference type="PANTHER" id="PTHR11412">
    <property type="entry name" value="MACROGLOBULIN / COMPLEMENT"/>
    <property type="match status" value="1"/>
</dbReference>
<proteinExistence type="predicted"/>
<feature type="domain" description="Farnesoic acid O-methyl transferase" evidence="3">
    <location>
        <begin position="133"/>
        <end position="267"/>
    </location>
</feature>
<feature type="non-terminal residue" evidence="4">
    <location>
        <position position="1"/>
    </location>
</feature>
<dbReference type="InterPro" id="IPR019742">
    <property type="entry name" value="MacrogloblnA2_CS"/>
</dbReference>
<name>A0A2G9SFU4_AQUCT</name>
<dbReference type="SUPFAM" id="SSF48239">
    <property type="entry name" value="Terpenoid cyclases/Protein prenyltransferases"/>
    <property type="match status" value="1"/>
</dbReference>
<dbReference type="Gene3D" id="1.50.10.20">
    <property type="match status" value="1"/>
</dbReference>
<dbReference type="EMBL" id="KV924616">
    <property type="protein sequence ID" value="PIO38964.1"/>
    <property type="molecule type" value="Genomic_DNA"/>
</dbReference>
<keyword evidence="1" id="KW-1015">Disulfide bond</keyword>
<dbReference type="PANTHER" id="PTHR11412:SF139">
    <property type="entry name" value="C3 AND PZP-LIKE ALPHA-2-MACROGLOBULIN DOMAIN-CONTAINING PROTEIN 8"/>
    <property type="match status" value="1"/>
</dbReference>
<evidence type="ECO:0000256" key="1">
    <source>
        <dbReference type="ARBA" id="ARBA00023157"/>
    </source>
</evidence>
<dbReference type="InterPro" id="IPR022041">
    <property type="entry name" value="Methyltransf_FA"/>
</dbReference>
<evidence type="ECO:0008006" key="5">
    <source>
        <dbReference type="Google" id="ProtNLM"/>
    </source>
</evidence>
<sequence length="455" mass="50943">RGLAFAGVNCLSEGSNSLKNSKYIEEVLSERKSPVGSDFVRRSLMVEPEGLAREYTYSVFLCPNGRRRDNEDDQVQPSVFYANPIGPSVALYGADIRSDPMHLKQTDVDPFPILLADCIFFGLEKIQISTPNKFEYQYVQKPQRMTHFDLMVKAHNDAHIALSSGPHDMAEMIEIVIGGQQNSKTWITTSKMGEPIDSANTAAVLSWDEFRAFWISWKNGLIQVGHGTKGSNDFIIVEWAAAKQPDVKFIGFSTGWGSMGEFKIWRKEETDENHNEAFTLGVPHNVIPGSERATASIIGDVMGPTVSNLDNLLRLPFGCGEQNMIHFAPNVFVLKYLQKTTQLCPEVENEALDYLLQGYQRQLTYKRPDGSYSAFGERDSSGSMWLTAFVLKSFAQSRGFIYIDPLELSAAKDWIILHQKKDGSFPAMGRILNKDIQVSSAHGKIIVTTSYEKIK</sequence>
<feature type="non-terminal residue" evidence="4">
    <location>
        <position position="455"/>
    </location>
</feature>
<organism evidence="4">
    <name type="scientific">Aquarana catesbeiana</name>
    <name type="common">American bullfrog</name>
    <name type="synonym">Rana catesbeiana</name>
    <dbReference type="NCBI Taxonomy" id="8400"/>
    <lineage>
        <taxon>Eukaryota</taxon>
        <taxon>Metazoa</taxon>
        <taxon>Chordata</taxon>
        <taxon>Craniata</taxon>
        <taxon>Vertebrata</taxon>
        <taxon>Euteleostomi</taxon>
        <taxon>Amphibia</taxon>
        <taxon>Batrachia</taxon>
        <taxon>Anura</taxon>
        <taxon>Neobatrachia</taxon>
        <taxon>Ranoidea</taxon>
        <taxon>Ranidae</taxon>
        <taxon>Aquarana</taxon>
    </lineage>
</organism>
<evidence type="ECO:0000259" key="3">
    <source>
        <dbReference type="Pfam" id="PF12248"/>
    </source>
</evidence>
<accession>A0A2G9SFU4</accession>
<gene>
    <name evidence="4" type="ORF">AB205_0077950</name>
</gene>
<protein>
    <recommendedName>
        <fullName evidence="5">Alpha-2-macroglobulin domain-containing protein</fullName>
    </recommendedName>
</protein>
<dbReference type="SMART" id="SM01419">
    <property type="entry name" value="Thiol-ester_cl"/>
    <property type="match status" value="1"/>
</dbReference>
<evidence type="ECO:0000259" key="2">
    <source>
        <dbReference type="Pfam" id="PF07678"/>
    </source>
</evidence>
<dbReference type="InterPro" id="IPR047565">
    <property type="entry name" value="Alpha-macroglob_thiol-ester_cl"/>
</dbReference>
<dbReference type="AlphaFoldDB" id="A0A2G9SFU4"/>
<dbReference type="OrthoDB" id="2142040at2759"/>
<feature type="domain" description="Alpha-macroglobulin-like TED" evidence="2">
    <location>
        <begin position="296"/>
        <end position="444"/>
    </location>
</feature>
<dbReference type="InterPro" id="IPR011626">
    <property type="entry name" value="Alpha-macroglobulin_TED"/>
</dbReference>